<gene>
    <name evidence="1" type="ORF">GCM10022419_033290</name>
</gene>
<evidence type="ECO:0000313" key="2">
    <source>
        <dbReference type="Proteomes" id="UP001500630"/>
    </source>
</evidence>
<name>A0ABP6WHM7_9ACTN</name>
<reference evidence="2" key="1">
    <citation type="journal article" date="2019" name="Int. J. Syst. Evol. Microbiol.">
        <title>The Global Catalogue of Microorganisms (GCM) 10K type strain sequencing project: providing services to taxonomists for standard genome sequencing and annotation.</title>
        <authorList>
            <consortium name="The Broad Institute Genomics Platform"/>
            <consortium name="The Broad Institute Genome Sequencing Center for Infectious Disease"/>
            <person name="Wu L."/>
            <person name="Ma J."/>
        </authorList>
    </citation>
    <scope>NUCLEOTIDE SEQUENCE [LARGE SCALE GENOMIC DNA]</scope>
    <source>
        <strain evidence="2">JCM 17326</strain>
    </source>
</reference>
<dbReference type="EMBL" id="BAABDQ010000006">
    <property type="protein sequence ID" value="GAA3550403.1"/>
    <property type="molecule type" value="Genomic_DNA"/>
</dbReference>
<proteinExistence type="predicted"/>
<dbReference type="Proteomes" id="UP001500630">
    <property type="component" value="Unassembled WGS sequence"/>
</dbReference>
<keyword evidence="2" id="KW-1185">Reference proteome</keyword>
<organism evidence="1 2">
    <name type="scientific">Nonomuraea rosea</name>
    <dbReference type="NCBI Taxonomy" id="638574"/>
    <lineage>
        <taxon>Bacteria</taxon>
        <taxon>Bacillati</taxon>
        <taxon>Actinomycetota</taxon>
        <taxon>Actinomycetes</taxon>
        <taxon>Streptosporangiales</taxon>
        <taxon>Streptosporangiaceae</taxon>
        <taxon>Nonomuraea</taxon>
    </lineage>
</organism>
<sequence>MHWWDDFGRHESGLAWVFADGLWGWSSVGKPWSNGKVGVSHGLNGRKLPTGEPRSPSEAVAWRISCGCVPPDVPDEELDPAKGLWRGPKTTWLSNQQWIRVRTPEEEDLAAGRIYTSDVDLLSGEITRRDDLTHMALGIWYQHTGSTYTATIRTAALDVARGTADASERLDQAVTRARTAGVSWSFIGAATGMSHQSARARWSRTIPGHEPGVGRTAAHEALVTPQRAAQINEILTTWDCLQRTAPDRGQSVRFLADGAGMRRRDVDELRRVRNRLAHPADGPVPDQEFRRALRTIRELWRRLGTA</sequence>
<protein>
    <submittedName>
        <fullName evidence="1">Uncharacterized protein</fullName>
    </submittedName>
</protein>
<comment type="caution">
    <text evidence="1">The sequence shown here is derived from an EMBL/GenBank/DDBJ whole genome shotgun (WGS) entry which is preliminary data.</text>
</comment>
<evidence type="ECO:0000313" key="1">
    <source>
        <dbReference type="EMBL" id="GAA3550403.1"/>
    </source>
</evidence>
<accession>A0ABP6WHM7</accession>